<dbReference type="Proteomes" id="UP001165063">
    <property type="component" value="Unassembled WGS sequence"/>
</dbReference>
<keyword evidence="2" id="KW-1185">Reference proteome</keyword>
<comment type="caution">
    <text evidence="1">The sequence shown here is derived from an EMBL/GenBank/DDBJ whole genome shotgun (WGS) entry which is preliminary data.</text>
</comment>
<gene>
    <name evidence="1" type="ORF">Amon01_000805100</name>
</gene>
<dbReference type="AlphaFoldDB" id="A0A9W7DKF5"/>
<organism evidence="1 2">
    <name type="scientific">Ambrosiozyma monospora</name>
    <name type="common">Yeast</name>
    <name type="synonym">Endomycopsis monosporus</name>
    <dbReference type="NCBI Taxonomy" id="43982"/>
    <lineage>
        <taxon>Eukaryota</taxon>
        <taxon>Fungi</taxon>
        <taxon>Dikarya</taxon>
        <taxon>Ascomycota</taxon>
        <taxon>Saccharomycotina</taxon>
        <taxon>Pichiomycetes</taxon>
        <taxon>Pichiales</taxon>
        <taxon>Pichiaceae</taxon>
        <taxon>Ambrosiozyma</taxon>
    </lineage>
</organism>
<sequence>MRTIISQTQQKPSFPFPLIPTTFPITTTITQPTKIITINHRIPASTNIDPIHTIDTAIQVHAQQSRVSQQETSFMAIQKQHEFIDAKPENDSVVRKEQLGCELVHFYQQLVWNQWWWNLAWWNLAWWNLAWWIGGGVGLGVEKL</sequence>
<evidence type="ECO:0000313" key="2">
    <source>
        <dbReference type="Proteomes" id="UP001165063"/>
    </source>
</evidence>
<reference evidence="1" key="1">
    <citation type="submission" date="2023-04" db="EMBL/GenBank/DDBJ databases">
        <title>Ambrosiozyma monospora NBRC 1965.</title>
        <authorList>
            <person name="Ichikawa N."/>
            <person name="Sato H."/>
            <person name="Tonouchi N."/>
        </authorList>
    </citation>
    <scope>NUCLEOTIDE SEQUENCE</scope>
    <source>
        <strain evidence="1">NBRC 1965</strain>
    </source>
</reference>
<evidence type="ECO:0000313" key="1">
    <source>
        <dbReference type="EMBL" id="GMG55982.1"/>
    </source>
</evidence>
<accession>A0A9W7DKF5</accession>
<proteinExistence type="predicted"/>
<name>A0A9W7DKF5_AMBMO</name>
<protein>
    <submittedName>
        <fullName evidence="1">Unnamed protein product</fullName>
    </submittedName>
</protein>
<dbReference type="EMBL" id="BSXU01006577">
    <property type="protein sequence ID" value="GMG55982.1"/>
    <property type="molecule type" value="Genomic_DNA"/>
</dbReference>